<reference evidence="2" key="1">
    <citation type="journal article" date="2020" name="J Insects Food Feed">
        <title>The yellow mealworm (Tenebrio molitor) genome: a resource for the emerging insects as food and feed industry.</title>
        <authorList>
            <person name="Eriksson T."/>
            <person name="Andere A."/>
            <person name="Kelstrup H."/>
            <person name="Emery V."/>
            <person name="Picard C."/>
        </authorList>
    </citation>
    <scope>NUCLEOTIDE SEQUENCE</scope>
    <source>
        <strain evidence="2">Stoneville</strain>
        <tissue evidence="2">Whole head</tissue>
    </source>
</reference>
<accession>A0A8J6L9H0</accession>
<organism evidence="2 3">
    <name type="scientific">Tenebrio molitor</name>
    <name type="common">Yellow mealworm beetle</name>
    <dbReference type="NCBI Taxonomy" id="7067"/>
    <lineage>
        <taxon>Eukaryota</taxon>
        <taxon>Metazoa</taxon>
        <taxon>Ecdysozoa</taxon>
        <taxon>Arthropoda</taxon>
        <taxon>Hexapoda</taxon>
        <taxon>Insecta</taxon>
        <taxon>Pterygota</taxon>
        <taxon>Neoptera</taxon>
        <taxon>Endopterygota</taxon>
        <taxon>Coleoptera</taxon>
        <taxon>Polyphaga</taxon>
        <taxon>Cucujiformia</taxon>
        <taxon>Tenebrionidae</taxon>
        <taxon>Tenebrio</taxon>
    </lineage>
</organism>
<name>A0A8J6L9H0_TENMO</name>
<sequence>MTDLLPSINDAVDTSTRHGRHHGYMTIIMSRSYNLGKNKYQAQTQAASTSQDHLFPIECSFKFLLKVGVEDSIVNAPLSSLQSKNTNNAKSEVRFKQRIRDVNPCSGVWVWLWWSGAVQVVKSPSNSLNVIEDRRYERITLHLVFDKCRLNRGYNLRLSVKAVGHEREAQESQVTKSFGLTEDCCRGEGGSVVVLEEADGPCLLPARHHLKSQFTEQSPVPYELVGAAMLSVTAPRRGGGLDKGGASNSPSVRVGSCRRPLAQQSSTILKQDNTTGTTTFLKVHQEETSSAALWMRRGGCCDSLTPAVRTDRTSSRLDERHLTKATEARCNPCRPLVLSRPPHNCAVIVASVSHLLSILLVDFCRAFELVKDWLSPTAANKSIKIMSVILSLRPTTRHLRALPIIYITDEDEEEFSGEKKDDFTKFFPLISGCYDDLQHGHVCVSDGSTAILTAGAHNSSPQWFEKRMPTNLFSYHLVASPHELFILRPARRRNAPPSVRMDTSGTATGLRSFEVFLS</sequence>
<dbReference type="AlphaFoldDB" id="A0A8J6L9H0"/>
<proteinExistence type="predicted"/>
<comment type="caution">
    <text evidence="2">The sequence shown here is derived from an EMBL/GenBank/DDBJ whole genome shotgun (WGS) entry which is preliminary data.</text>
</comment>
<dbReference type="EMBL" id="JABDTM020027169">
    <property type="protein sequence ID" value="KAH0810923.1"/>
    <property type="molecule type" value="Genomic_DNA"/>
</dbReference>
<evidence type="ECO:0000313" key="2">
    <source>
        <dbReference type="EMBL" id="KAH0810923.1"/>
    </source>
</evidence>
<evidence type="ECO:0000313" key="3">
    <source>
        <dbReference type="Proteomes" id="UP000719412"/>
    </source>
</evidence>
<protein>
    <submittedName>
        <fullName evidence="2">Uncharacterized protein</fullName>
    </submittedName>
</protein>
<keyword evidence="3" id="KW-1185">Reference proteome</keyword>
<evidence type="ECO:0000256" key="1">
    <source>
        <dbReference type="SAM" id="MobiDB-lite"/>
    </source>
</evidence>
<reference evidence="2" key="2">
    <citation type="submission" date="2021-08" db="EMBL/GenBank/DDBJ databases">
        <authorList>
            <person name="Eriksson T."/>
        </authorList>
    </citation>
    <scope>NUCLEOTIDE SEQUENCE</scope>
    <source>
        <strain evidence="2">Stoneville</strain>
        <tissue evidence="2">Whole head</tissue>
    </source>
</reference>
<gene>
    <name evidence="2" type="ORF">GEV33_011868</name>
</gene>
<dbReference type="Proteomes" id="UP000719412">
    <property type="component" value="Unassembled WGS sequence"/>
</dbReference>
<feature type="region of interest" description="Disordered" evidence="1">
    <location>
        <begin position="238"/>
        <end position="257"/>
    </location>
</feature>